<organism evidence="1 2">
    <name type="scientific">Racocetra persica</name>
    <dbReference type="NCBI Taxonomy" id="160502"/>
    <lineage>
        <taxon>Eukaryota</taxon>
        <taxon>Fungi</taxon>
        <taxon>Fungi incertae sedis</taxon>
        <taxon>Mucoromycota</taxon>
        <taxon>Glomeromycotina</taxon>
        <taxon>Glomeromycetes</taxon>
        <taxon>Diversisporales</taxon>
        <taxon>Gigasporaceae</taxon>
        <taxon>Racocetra</taxon>
    </lineage>
</organism>
<sequence length="48" mass="5259">AWGLISVARNCQSGLILAKEMAMLPQPVPISSTQFCKIKITYYGKSKS</sequence>
<evidence type="ECO:0000313" key="1">
    <source>
        <dbReference type="EMBL" id="CAG8758584.1"/>
    </source>
</evidence>
<protein>
    <submittedName>
        <fullName evidence="1">34205_t:CDS:1</fullName>
    </submittedName>
</protein>
<proteinExistence type="predicted"/>
<dbReference type="EMBL" id="CAJVQC010035273">
    <property type="protein sequence ID" value="CAG8758584.1"/>
    <property type="molecule type" value="Genomic_DNA"/>
</dbReference>
<comment type="caution">
    <text evidence="1">The sequence shown here is derived from an EMBL/GenBank/DDBJ whole genome shotgun (WGS) entry which is preliminary data.</text>
</comment>
<accession>A0ACA9QNG1</accession>
<gene>
    <name evidence="1" type="ORF">RPERSI_LOCUS14970</name>
</gene>
<name>A0ACA9QNG1_9GLOM</name>
<reference evidence="1" key="1">
    <citation type="submission" date="2021-06" db="EMBL/GenBank/DDBJ databases">
        <authorList>
            <person name="Kallberg Y."/>
            <person name="Tangrot J."/>
            <person name="Rosling A."/>
        </authorList>
    </citation>
    <scope>NUCLEOTIDE SEQUENCE</scope>
    <source>
        <strain evidence="1">MA461A</strain>
    </source>
</reference>
<evidence type="ECO:0000313" key="2">
    <source>
        <dbReference type="Proteomes" id="UP000789920"/>
    </source>
</evidence>
<keyword evidence="2" id="KW-1185">Reference proteome</keyword>
<dbReference type="Proteomes" id="UP000789920">
    <property type="component" value="Unassembled WGS sequence"/>
</dbReference>
<feature type="non-terminal residue" evidence="1">
    <location>
        <position position="1"/>
    </location>
</feature>